<accession>A0ABU4YCG9</accession>
<dbReference type="Pfam" id="PF06169">
    <property type="entry name" value="DUF982"/>
    <property type="match status" value="1"/>
</dbReference>
<organism evidence="1 2">
    <name type="scientific">Mesorhizobium humile</name>
    <dbReference type="NCBI Taxonomy" id="3072313"/>
    <lineage>
        <taxon>Bacteria</taxon>
        <taxon>Pseudomonadati</taxon>
        <taxon>Pseudomonadota</taxon>
        <taxon>Alphaproteobacteria</taxon>
        <taxon>Hyphomicrobiales</taxon>
        <taxon>Phyllobacteriaceae</taxon>
        <taxon>Mesorhizobium</taxon>
    </lineage>
</organism>
<protein>
    <submittedName>
        <fullName evidence="1">DUF982 domain-containing protein</fullName>
    </submittedName>
</protein>
<gene>
    <name evidence="1" type="ORF">RFM52_05360</name>
</gene>
<dbReference type="Gene3D" id="6.10.250.730">
    <property type="match status" value="1"/>
</dbReference>
<evidence type="ECO:0000313" key="2">
    <source>
        <dbReference type="Proteomes" id="UP001280156"/>
    </source>
</evidence>
<sequence length="106" mass="11651">MDRLQFEVPVRITPAPGLPVEEIYSVEQALDLLQDWPKRRQGKVYEAAFNACFGATVDVASVEEACRAFAAFCRVSGLLARDAMFPGKRGNRAGTYREARAQSGAL</sequence>
<evidence type="ECO:0000313" key="1">
    <source>
        <dbReference type="EMBL" id="MDX8484608.1"/>
    </source>
</evidence>
<reference evidence="1 2" key="1">
    <citation type="submission" date="2023-08" db="EMBL/GenBank/DDBJ databases">
        <title>Implementing the SeqCode for naming new Mesorhizobium species isolated from Vachellia karroo root nodules.</title>
        <authorList>
            <person name="Van Lill M."/>
        </authorList>
    </citation>
    <scope>NUCLEOTIDE SEQUENCE [LARGE SCALE GENOMIC DNA]</scope>
    <source>
        <strain evidence="1 2">VK2B</strain>
    </source>
</reference>
<keyword evidence="2" id="KW-1185">Reference proteome</keyword>
<dbReference type="RefSeq" id="WP_320295475.1">
    <property type="nucleotide sequence ID" value="NZ_JAVIIU010000004.1"/>
</dbReference>
<comment type="caution">
    <text evidence="1">The sequence shown here is derived from an EMBL/GenBank/DDBJ whole genome shotgun (WGS) entry which is preliminary data.</text>
</comment>
<dbReference type="Proteomes" id="UP001280156">
    <property type="component" value="Unassembled WGS sequence"/>
</dbReference>
<name>A0ABU4YCG9_9HYPH</name>
<dbReference type="InterPro" id="IPR010385">
    <property type="entry name" value="DUF982"/>
</dbReference>
<dbReference type="EMBL" id="JAVIIV010000002">
    <property type="protein sequence ID" value="MDX8484608.1"/>
    <property type="molecule type" value="Genomic_DNA"/>
</dbReference>
<proteinExistence type="predicted"/>